<evidence type="ECO:0000313" key="2">
    <source>
        <dbReference type="EMBL" id="OOK68886.1"/>
    </source>
</evidence>
<protein>
    <submittedName>
        <fullName evidence="2">Uncharacterized protein</fullName>
    </submittedName>
</protein>
<name>A0A1V3WR06_MYCKA</name>
<dbReference type="EMBL" id="MVBM01000007">
    <property type="protein sequence ID" value="OOK68886.1"/>
    <property type="molecule type" value="Genomic_DNA"/>
</dbReference>
<evidence type="ECO:0000313" key="1">
    <source>
        <dbReference type="EMBL" id="BCI91980.1"/>
    </source>
</evidence>
<proteinExistence type="predicted"/>
<dbReference type="Proteomes" id="UP000188532">
    <property type="component" value="Unassembled WGS sequence"/>
</dbReference>
<sequence>MIGKPLRYDELSVQEVNERMVSQGMPMAFVTALMVRHSREVGRALVTSEAGQILGCPAKTYADWVNDHVELFVD</sequence>
<gene>
    <name evidence="3" type="ORF">BZL29_5966</name>
    <name evidence="2" type="ORF">BZL30_6773</name>
    <name evidence="1" type="ORF">NIIDMKKI_71860</name>
</gene>
<organism evidence="2 5">
    <name type="scientific">Mycobacterium kansasii</name>
    <dbReference type="NCBI Taxonomy" id="1768"/>
    <lineage>
        <taxon>Bacteria</taxon>
        <taxon>Bacillati</taxon>
        <taxon>Actinomycetota</taxon>
        <taxon>Actinomycetes</taxon>
        <taxon>Mycobacteriales</taxon>
        <taxon>Mycobacteriaceae</taxon>
        <taxon>Mycobacterium</taxon>
    </lineage>
</organism>
<evidence type="ECO:0000313" key="4">
    <source>
        <dbReference type="Proteomes" id="UP000188532"/>
    </source>
</evidence>
<dbReference type="EMBL" id="MVBN01000007">
    <property type="protein sequence ID" value="OOK69760.1"/>
    <property type="molecule type" value="Genomic_DNA"/>
</dbReference>
<evidence type="ECO:0000313" key="5">
    <source>
        <dbReference type="Proteomes" id="UP000189229"/>
    </source>
</evidence>
<dbReference type="AlphaFoldDB" id="A0A1V3WR06"/>
<keyword evidence="6" id="KW-1185">Reference proteome</keyword>
<dbReference type="STRING" id="1768.B1T50_16490"/>
<dbReference type="Proteomes" id="UP000516380">
    <property type="component" value="Chromosome"/>
</dbReference>
<dbReference type="EMBL" id="AP023343">
    <property type="protein sequence ID" value="BCI91980.1"/>
    <property type="molecule type" value="Genomic_DNA"/>
</dbReference>
<dbReference type="Proteomes" id="UP000189229">
    <property type="component" value="Unassembled WGS sequence"/>
</dbReference>
<evidence type="ECO:0000313" key="3">
    <source>
        <dbReference type="EMBL" id="OOK69760.1"/>
    </source>
</evidence>
<accession>A0A1V3WR06</accession>
<evidence type="ECO:0000313" key="6">
    <source>
        <dbReference type="Proteomes" id="UP000516380"/>
    </source>
</evidence>
<reference evidence="4 5" key="1">
    <citation type="submission" date="2017-02" db="EMBL/GenBank/DDBJ databases">
        <title>Complete genome sequences of Mycobacterium kansasii strains isolated from rhesus macaques.</title>
        <authorList>
            <person name="Panda A."/>
            <person name="Nagaraj S."/>
            <person name="Zhao X."/>
            <person name="Tettelin H."/>
            <person name="Detolla L.J."/>
        </authorList>
    </citation>
    <scope>NUCLEOTIDE SEQUENCE [LARGE SCALE GENOMIC DNA]</scope>
    <source>
        <strain evidence="3 4">11-3469</strain>
        <strain evidence="2 5">11-3813</strain>
    </source>
</reference>
<reference evidence="1 6" key="2">
    <citation type="submission" date="2020-07" db="EMBL/GenBank/DDBJ databases">
        <title>Mycobacterium kansasii (former subtype) with zoonotic potential isolated from diseased indoor pet cat, Japan.</title>
        <authorList>
            <person name="Fukano H."/>
            <person name="Terazono T."/>
            <person name="Hoshino Y."/>
        </authorList>
    </citation>
    <scope>NUCLEOTIDE SEQUENCE [LARGE SCALE GENOMIC DNA]</scope>
    <source>
        <strain evidence="1 6">Kuro-I</strain>
    </source>
</reference>